<sequence length="83" mass="9980">MQKFEPIFYMKISEIFVQKYVEFQLGKEKRKSKCIPKTLNPVWNEQFDLHTFPDQSKVLELTVIFMHFVTFILEFLQIVSVSC</sequence>
<reference evidence="3" key="1">
    <citation type="submission" date="2011-08" db="EMBL/GenBank/DDBJ databases">
        <authorList>
            <person name="Rombauts S."/>
        </authorList>
    </citation>
    <scope>NUCLEOTIDE SEQUENCE</scope>
    <source>
        <strain evidence="3">London</strain>
    </source>
</reference>
<dbReference type="Proteomes" id="UP000015104">
    <property type="component" value="Unassembled WGS sequence"/>
</dbReference>
<dbReference type="HOGENOM" id="CLU_2545541_0_0_1"/>
<dbReference type="Pfam" id="PF00168">
    <property type="entry name" value="C2"/>
    <property type="match status" value="1"/>
</dbReference>
<reference evidence="2" key="2">
    <citation type="submission" date="2015-06" db="UniProtKB">
        <authorList>
            <consortium name="EnsemblMetazoa"/>
        </authorList>
    </citation>
    <scope>IDENTIFICATION</scope>
</reference>
<dbReference type="SUPFAM" id="SSF49562">
    <property type="entry name" value="C2 domain (Calcium/lipid-binding domain, CaLB)"/>
    <property type="match status" value="1"/>
</dbReference>
<dbReference type="STRING" id="32264.T1KC62"/>
<evidence type="ECO:0000313" key="3">
    <source>
        <dbReference type="Proteomes" id="UP000015104"/>
    </source>
</evidence>
<dbReference type="AlphaFoldDB" id="T1KC62"/>
<dbReference type="PROSITE" id="PS50004">
    <property type="entry name" value="C2"/>
    <property type="match status" value="1"/>
</dbReference>
<evidence type="ECO:0000259" key="1">
    <source>
        <dbReference type="PROSITE" id="PS50004"/>
    </source>
</evidence>
<name>T1KC62_TETUR</name>
<dbReference type="EMBL" id="CAEY01001958">
    <property type="status" value="NOT_ANNOTATED_CDS"/>
    <property type="molecule type" value="Genomic_DNA"/>
</dbReference>
<dbReference type="InterPro" id="IPR035892">
    <property type="entry name" value="C2_domain_sf"/>
</dbReference>
<dbReference type="InterPro" id="IPR000008">
    <property type="entry name" value="C2_dom"/>
</dbReference>
<dbReference type="Gene3D" id="2.60.40.150">
    <property type="entry name" value="C2 domain"/>
    <property type="match status" value="1"/>
</dbReference>
<keyword evidence="3" id="KW-1185">Reference proteome</keyword>
<dbReference type="EnsemblMetazoa" id="tetur08g06500.1">
    <property type="protein sequence ID" value="tetur08g06500.1"/>
    <property type="gene ID" value="tetur08g06500"/>
</dbReference>
<feature type="domain" description="C2" evidence="1">
    <location>
        <begin position="1"/>
        <end position="83"/>
    </location>
</feature>
<protein>
    <recommendedName>
        <fullName evidence="1">C2 domain-containing protein</fullName>
    </recommendedName>
</protein>
<organism evidence="2 3">
    <name type="scientific">Tetranychus urticae</name>
    <name type="common">Two-spotted spider mite</name>
    <dbReference type="NCBI Taxonomy" id="32264"/>
    <lineage>
        <taxon>Eukaryota</taxon>
        <taxon>Metazoa</taxon>
        <taxon>Ecdysozoa</taxon>
        <taxon>Arthropoda</taxon>
        <taxon>Chelicerata</taxon>
        <taxon>Arachnida</taxon>
        <taxon>Acari</taxon>
        <taxon>Acariformes</taxon>
        <taxon>Trombidiformes</taxon>
        <taxon>Prostigmata</taxon>
        <taxon>Eleutherengona</taxon>
        <taxon>Raphignathae</taxon>
        <taxon>Tetranychoidea</taxon>
        <taxon>Tetranychidae</taxon>
        <taxon>Tetranychus</taxon>
    </lineage>
</organism>
<accession>T1KC62</accession>
<proteinExistence type="predicted"/>
<evidence type="ECO:0000313" key="2">
    <source>
        <dbReference type="EnsemblMetazoa" id="tetur08g06500.1"/>
    </source>
</evidence>